<organism evidence="3">
    <name type="scientific">Fervidicoccus fontis</name>
    <dbReference type="NCBI Taxonomy" id="683846"/>
    <lineage>
        <taxon>Archaea</taxon>
        <taxon>Thermoproteota</taxon>
        <taxon>Thermoprotei</taxon>
        <taxon>Fervidicoccales</taxon>
        <taxon>Fervidicoccaceae</taxon>
        <taxon>Fervidicoccus</taxon>
    </lineage>
</organism>
<dbReference type="PANTHER" id="PTHR30388">
    <property type="entry name" value="ALDEHYDE OXIDOREDUCTASE MOLYBDENUM COFACTOR ASSEMBLY PROTEIN"/>
    <property type="match status" value="1"/>
</dbReference>
<dbReference type="InterPro" id="IPR052698">
    <property type="entry name" value="MoCofactor_Util/Proc"/>
</dbReference>
<dbReference type="InterPro" id="IPR027051">
    <property type="entry name" value="XdhC_Rossmann_dom"/>
</dbReference>
<feature type="domain" description="XdhC Rossmann" evidence="2">
    <location>
        <begin position="119"/>
        <end position="265"/>
    </location>
</feature>
<comment type="caution">
    <text evidence="3">The sequence shown here is derived from an EMBL/GenBank/DDBJ whole genome shotgun (WGS) entry which is preliminary data.</text>
</comment>
<dbReference type="InterPro" id="IPR036291">
    <property type="entry name" value="NAD(P)-bd_dom_sf"/>
</dbReference>
<dbReference type="Pfam" id="PF13478">
    <property type="entry name" value="XdhC_C"/>
    <property type="match status" value="1"/>
</dbReference>
<evidence type="ECO:0000259" key="1">
    <source>
        <dbReference type="Pfam" id="PF02625"/>
    </source>
</evidence>
<proteinExistence type="predicted"/>
<sequence>MAIEYPSDPAFMRWVLERLEKGKLVAMIEITKKAGSAPRGPGTKMFVDEDGNTFGTIGGGDFERKVIEEAKKAIEARKPMERKVAMFRENLYEDVIATEQLCGGVVTVFIDVLKPLQRLVLIGAGHVARPLAKLGKMLNYRVIVVDNFPQYANKDKIPEADEIYASSDIISELDKIKLDKNDFVVIVHGDGALEAEVLKKIFRGNVFPRYLGLLAGGGKLAYILKALLESGIDPNVIRNKLISPIGLSVGSETPEEIAIAVMAEILKIDRGTQGVHENRVPEILDQLLKGGGKDEQK</sequence>
<evidence type="ECO:0000313" key="3">
    <source>
        <dbReference type="EMBL" id="HEU97661.1"/>
    </source>
</evidence>
<dbReference type="PANTHER" id="PTHR30388:SF6">
    <property type="entry name" value="XANTHINE DEHYDROGENASE SUBUNIT A-RELATED"/>
    <property type="match status" value="1"/>
</dbReference>
<dbReference type="SUPFAM" id="SSF51735">
    <property type="entry name" value="NAD(P)-binding Rossmann-fold domains"/>
    <property type="match status" value="1"/>
</dbReference>
<dbReference type="EMBL" id="DSFE01000048">
    <property type="protein sequence ID" value="HEU97661.1"/>
    <property type="molecule type" value="Genomic_DNA"/>
</dbReference>
<dbReference type="InterPro" id="IPR003777">
    <property type="entry name" value="XdhC_CoxI"/>
</dbReference>
<protein>
    <submittedName>
        <fullName evidence="3">XdhC family protein</fullName>
    </submittedName>
</protein>
<dbReference type="AlphaFoldDB" id="A0A7C2Z3X3"/>
<evidence type="ECO:0000259" key="2">
    <source>
        <dbReference type="Pfam" id="PF13478"/>
    </source>
</evidence>
<feature type="domain" description="XdhC- CoxI" evidence="1">
    <location>
        <begin position="19"/>
        <end position="79"/>
    </location>
</feature>
<gene>
    <name evidence="3" type="ORF">ENO36_02240</name>
</gene>
<name>A0A7C2Z3X3_9CREN</name>
<accession>A0A7C2Z3X3</accession>
<dbReference type="Pfam" id="PF02625">
    <property type="entry name" value="XdhC_CoxI"/>
    <property type="match status" value="1"/>
</dbReference>
<dbReference type="Gene3D" id="3.40.50.720">
    <property type="entry name" value="NAD(P)-binding Rossmann-like Domain"/>
    <property type="match status" value="1"/>
</dbReference>
<dbReference type="Proteomes" id="UP000885664">
    <property type="component" value="Unassembled WGS sequence"/>
</dbReference>
<reference evidence="3" key="1">
    <citation type="journal article" date="2020" name="mSystems">
        <title>Genome- and Community-Level Interaction Insights into Carbon Utilization and Element Cycling Functions of Hydrothermarchaeota in Hydrothermal Sediment.</title>
        <authorList>
            <person name="Zhou Z."/>
            <person name="Liu Y."/>
            <person name="Xu W."/>
            <person name="Pan J."/>
            <person name="Luo Z.H."/>
            <person name="Li M."/>
        </authorList>
    </citation>
    <scope>NUCLEOTIDE SEQUENCE [LARGE SCALE GENOMIC DNA]</scope>
    <source>
        <strain evidence="3">SpSt-1259</strain>
    </source>
</reference>